<keyword evidence="5 7" id="KW-0040">ANK repeat</keyword>
<feature type="transmembrane region" description="Helical" evidence="9">
    <location>
        <begin position="602"/>
        <end position="631"/>
    </location>
</feature>
<feature type="domain" description="PGG" evidence="10">
    <location>
        <begin position="506"/>
        <end position="613"/>
    </location>
</feature>
<feature type="transmembrane region" description="Helical" evidence="9">
    <location>
        <begin position="667"/>
        <end position="692"/>
    </location>
</feature>
<dbReference type="Proteomes" id="UP000324897">
    <property type="component" value="Chromosome 6"/>
</dbReference>
<feature type="region of interest" description="Disordered" evidence="8">
    <location>
        <begin position="1"/>
        <end position="22"/>
    </location>
</feature>
<protein>
    <recommendedName>
        <fullName evidence="10">PGG domain-containing protein</fullName>
    </recommendedName>
</protein>
<dbReference type="InterPro" id="IPR036770">
    <property type="entry name" value="Ankyrin_rpt-contain_sf"/>
</dbReference>
<dbReference type="InterPro" id="IPR002110">
    <property type="entry name" value="Ankyrin_rpt"/>
</dbReference>
<dbReference type="SMART" id="SM00248">
    <property type="entry name" value="ANK"/>
    <property type="match status" value="7"/>
</dbReference>
<accession>A0A5J9WPK5</accession>
<feature type="repeat" description="ANK" evidence="7">
    <location>
        <begin position="339"/>
        <end position="362"/>
    </location>
</feature>
<keyword evidence="2 9" id="KW-0812">Transmembrane</keyword>
<reference evidence="11 12" key="1">
    <citation type="journal article" date="2019" name="Sci. Rep.">
        <title>A high-quality genome of Eragrostis curvula grass provides insights into Poaceae evolution and supports new strategies to enhance forage quality.</title>
        <authorList>
            <person name="Carballo J."/>
            <person name="Santos B.A.C.M."/>
            <person name="Zappacosta D."/>
            <person name="Garbus I."/>
            <person name="Selva J.P."/>
            <person name="Gallo C.A."/>
            <person name="Diaz A."/>
            <person name="Albertini E."/>
            <person name="Caccamo M."/>
            <person name="Echenique V."/>
        </authorList>
    </citation>
    <scope>NUCLEOTIDE SEQUENCE [LARGE SCALE GENOMIC DNA]</scope>
    <source>
        <strain evidence="12">cv. Victoria</strain>
        <tissue evidence="11">Leaf</tissue>
    </source>
</reference>
<feature type="non-terminal residue" evidence="11">
    <location>
        <position position="1"/>
    </location>
</feature>
<dbReference type="GO" id="GO:0005886">
    <property type="term" value="C:plasma membrane"/>
    <property type="evidence" value="ECO:0007669"/>
    <property type="project" value="TreeGrafter"/>
</dbReference>
<dbReference type="AlphaFoldDB" id="A0A5J9WPK5"/>
<feature type="transmembrane region" description="Helical" evidence="9">
    <location>
        <begin position="552"/>
        <end position="581"/>
    </location>
</feature>
<evidence type="ECO:0000256" key="4">
    <source>
        <dbReference type="ARBA" id="ARBA00022989"/>
    </source>
</evidence>
<organism evidence="11 12">
    <name type="scientific">Eragrostis curvula</name>
    <name type="common">weeping love grass</name>
    <dbReference type="NCBI Taxonomy" id="38414"/>
    <lineage>
        <taxon>Eukaryota</taxon>
        <taxon>Viridiplantae</taxon>
        <taxon>Streptophyta</taxon>
        <taxon>Embryophyta</taxon>
        <taxon>Tracheophyta</taxon>
        <taxon>Spermatophyta</taxon>
        <taxon>Magnoliopsida</taxon>
        <taxon>Liliopsida</taxon>
        <taxon>Poales</taxon>
        <taxon>Poaceae</taxon>
        <taxon>PACMAD clade</taxon>
        <taxon>Chloridoideae</taxon>
        <taxon>Eragrostideae</taxon>
        <taxon>Eragrostidinae</taxon>
        <taxon>Eragrostis</taxon>
    </lineage>
</organism>
<dbReference type="Gramene" id="TVU49847">
    <property type="protein sequence ID" value="TVU49847"/>
    <property type="gene ID" value="EJB05_01185"/>
</dbReference>
<feature type="repeat" description="ANK" evidence="7">
    <location>
        <begin position="411"/>
        <end position="444"/>
    </location>
</feature>
<gene>
    <name evidence="11" type="ORF">EJB05_01185</name>
</gene>
<evidence type="ECO:0000259" key="10">
    <source>
        <dbReference type="Pfam" id="PF13962"/>
    </source>
</evidence>
<keyword evidence="6 9" id="KW-0472">Membrane</keyword>
<name>A0A5J9WPK5_9POAL</name>
<keyword evidence="12" id="KW-1185">Reference proteome</keyword>
<keyword evidence="3" id="KW-0677">Repeat</keyword>
<dbReference type="InterPro" id="IPR026961">
    <property type="entry name" value="PGG_dom"/>
</dbReference>
<dbReference type="PROSITE" id="PS50297">
    <property type="entry name" value="ANK_REP_REGION"/>
    <property type="match status" value="1"/>
</dbReference>
<comment type="caution">
    <text evidence="11">The sequence shown here is derived from an EMBL/GenBank/DDBJ whole genome shotgun (WGS) entry which is preliminary data.</text>
</comment>
<evidence type="ECO:0000256" key="7">
    <source>
        <dbReference type="PROSITE-ProRule" id="PRU00023"/>
    </source>
</evidence>
<keyword evidence="4 9" id="KW-1133">Transmembrane helix</keyword>
<dbReference type="PANTHER" id="PTHR24186:SF50">
    <property type="entry name" value="ANKYRIN REPEAT-CONTAINING PROTEIN ITN1-LIKE ISOFORM X1"/>
    <property type="match status" value="1"/>
</dbReference>
<dbReference type="Pfam" id="PF12796">
    <property type="entry name" value="Ank_2"/>
    <property type="match status" value="2"/>
</dbReference>
<comment type="subcellular location">
    <subcellularLocation>
        <location evidence="1">Membrane</location>
        <topology evidence="1">Multi-pass membrane protein</topology>
    </subcellularLocation>
</comment>
<evidence type="ECO:0000256" key="6">
    <source>
        <dbReference type="ARBA" id="ARBA00023136"/>
    </source>
</evidence>
<dbReference type="PANTHER" id="PTHR24186">
    <property type="entry name" value="PROTEIN PHOSPHATASE 1 REGULATORY SUBUNIT"/>
    <property type="match status" value="1"/>
</dbReference>
<dbReference type="SUPFAM" id="SSF48403">
    <property type="entry name" value="Ankyrin repeat"/>
    <property type="match status" value="1"/>
</dbReference>
<evidence type="ECO:0000313" key="12">
    <source>
        <dbReference type="Proteomes" id="UP000324897"/>
    </source>
</evidence>
<dbReference type="Gene3D" id="1.25.40.20">
    <property type="entry name" value="Ankyrin repeat-containing domain"/>
    <property type="match status" value="1"/>
</dbReference>
<evidence type="ECO:0000256" key="9">
    <source>
        <dbReference type="SAM" id="Phobius"/>
    </source>
</evidence>
<evidence type="ECO:0000313" key="11">
    <source>
        <dbReference type="EMBL" id="TVU49847.1"/>
    </source>
</evidence>
<dbReference type="PROSITE" id="PS50088">
    <property type="entry name" value="ANK_REPEAT"/>
    <property type="match status" value="3"/>
</dbReference>
<feature type="repeat" description="ANK" evidence="7">
    <location>
        <begin position="114"/>
        <end position="146"/>
    </location>
</feature>
<dbReference type="OrthoDB" id="662453at2759"/>
<evidence type="ECO:0000256" key="2">
    <source>
        <dbReference type="ARBA" id="ARBA00022692"/>
    </source>
</evidence>
<proteinExistence type="predicted"/>
<feature type="transmembrane region" description="Helical" evidence="9">
    <location>
        <begin position="513"/>
        <end position="532"/>
    </location>
</feature>
<feature type="compositionally biased region" description="Low complexity" evidence="8">
    <location>
        <begin position="1"/>
        <end position="17"/>
    </location>
</feature>
<evidence type="ECO:0000256" key="8">
    <source>
        <dbReference type="SAM" id="MobiDB-lite"/>
    </source>
</evidence>
<dbReference type="EMBL" id="RWGY01000002">
    <property type="protein sequence ID" value="TVU49847.1"/>
    <property type="molecule type" value="Genomic_DNA"/>
</dbReference>
<dbReference type="Pfam" id="PF00023">
    <property type="entry name" value="Ank"/>
    <property type="match status" value="1"/>
</dbReference>
<evidence type="ECO:0000256" key="5">
    <source>
        <dbReference type="ARBA" id="ARBA00023043"/>
    </source>
</evidence>
<evidence type="ECO:0000256" key="3">
    <source>
        <dbReference type="ARBA" id="ARBA00022737"/>
    </source>
</evidence>
<dbReference type="Pfam" id="PF13962">
    <property type="entry name" value="PGG"/>
    <property type="match status" value="1"/>
</dbReference>
<sequence>MSMEIASAAANGAEQAAPTSGAANARQPAAGVLRPELFMAARGGEIERLSELLSLNDDEEQAPTFRLLDGVTPIEGDSLLHIVAASGGDGEKPIDCAKMIYNANNDLLAARNNKGDTPLHSAAGAGNGNMISCLVDLATAKAAGDEMEVKEFLRMQNNRGETALHQAVRAGSKTSIDKLMFVDSELACYPREGEEEGTATSALYLAISLGKMDITEHLIHKSSGKLSYSGPGGRNILHAAVSRGQGISLVSTWINFCFGLVVELEGNLHITTVPLLPHLAVQKDKQSGSTPLHLAAALEGWPDACILSRCFPNVWPRPETTLALLLDANPCAAYQPDIQGLYPIHVAALSGSVDAVKTLLEKCPDCATLRDGEGRTFLHVAVEKGRYRVVQYASCLMPQEFSSFLNVQDNNGDTALHRAVHEGDLPVFMSLVQNQHVDVKIPNNDDLTPLDLSWCRIPRLFYYGMNPRCLIHLTLQLVGAPCGGIRPDLISEEHIPNIDNNAVSGHLTNAAQVMGIVSVLVATVTFASAFTLPGGFSNAGTPLLAGTYAFDAFILADTLAFICSCLATFSLIFAGVPAMDINIRLWYFEISAQLLRSSGRSLMVAFALGLYLVLAPVAHATAIAVCAIISITSLYGNSEARQILEIVNAAWARLGTQLSIQWTCILMYYNVFIVVALNFSSFLIIFGLPAIWKQGGAGKLV</sequence>
<evidence type="ECO:0000256" key="1">
    <source>
        <dbReference type="ARBA" id="ARBA00004141"/>
    </source>
</evidence>